<accession>G8PD76</accession>
<evidence type="ECO:0000256" key="2">
    <source>
        <dbReference type="ARBA" id="ARBA00022448"/>
    </source>
</evidence>
<dbReference type="GO" id="GO:0046872">
    <property type="term" value="F:metal ion binding"/>
    <property type="evidence" value="ECO:0007669"/>
    <property type="project" value="UniProtKB-KW"/>
</dbReference>
<evidence type="ECO:0000256" key="7">
    <source>
        <dbReference type="ARBA" id="ARBA00022989"/>
    </source>
</evidence>
<dbReference type="GO" id="GO:0062054">
    <property type="term" value="F:fluoride channel activity"/>
    <property type="evidence" value="ECO:0007669"/>
    <property type="project" value="UniProtKB-UniRule"/>
</dbReference>
<dbReference type="HOGENOM" id="CLU_114342_2_3_9"/>
<comment type="similarity">
    <text evidence="12 15">Belongs to the fluoride channel Fluc/FEX (TC 1.A.43) family.</text>
</comment>
<evidence type="ECO:0000256" key="9">
    <source>
        <dbReference type="ARBA" id="ARBA00023065"/>
    </source>
</evidence>
<dbReference type="InterPro" id="IPR003691">
    <property type="entry name" value="FluC"/>
</dbReference>
<evidence type="ECO:0000313" key="17">
    <source>
        <dbReference type="Proteomes" id="UP000005444"/>
    </source>
</evidence>
<keyword evidence="10 15" id="KW-0472">Membrane</keyword>
<protein>
    <recommendedName>
        <fullName evidence="15">Fluoride-specific ion channel FluC</fullName>
    </recommendedName>
</protein>
<keyword evidence="7 15" id="KW-1133">Transmembrane helix</keyword>
<keyword evidence="17" id="KW-1185">Reference proteome</keyword>
<evidence type="ECO:0000256" key="15">
    <source>
        <dbReference type="HAMAP-Rule" id="MF_00454"/>
    </source>
</evidence>
<keyword evidence="2 15" id="KW-0813">Transport</keyword>
<proteinExistence type="inferred from homology"/>
<feature type="transmembrane region" description="Helical" evidence="15">
    <location>
        <begin position="6"/>
        <end position="23"/>
    </location>
</feature>
<dbReference type="GO" id="GO:0005886">
    <property type="term" value="C:plasma membrane"/>
    <property type="evidence" value="ECO:0007669"/>
    <property type="project" value="UniProtKB-SubCell"/>
</dbReference>
<organism evidence="16 17">
    <name type="scientific">Pediococcus claussenii (strain ATCC BAA-344 / DSM 14800 / JCM 18046 / KCTC 3811 / LMG 21948 / P06)</name>
    <dbReference type="NCBI Taxonomy" id="701521"/>
    <lineage>
        <taxon>Bacteria</taxon>
        <taxon>Bacillati</taxon>
        <taxon>Bacillota</taxon>
        <taxon>Bacilli</taxon>
        <taxon>Lactobacillales</taxon>
        <taxon>Lactobacillaceae</taxon>
        <taxon>Pediococcus</taxon>
    </lineage>
</organism>
<keyword evidence="6 15" id="KW-0479">Metal-binding</keyword>
<dbReference type="STRING" id="701521.PECL_942"/>
<dbReference type="PATRIC" id="fig|701521.8.peg.890"/>
<comment type="activity regulation">
    <text evidence="15">Na(+) is not transported, but it plays an essential structural role and its presence is essential for fluoride channel function.</text>
</comment>
<dbReference type="RefSeq" id="WP_014215408.1">
    <property type="nucleotide sequence ID" value="NC_016605.1"/>
</dbReference>
<evidence type="ECO:0000256" key="4">
    <source>
        <dbReference type="ARBA" id="ARBA00022519"/>
    </source>
</evidence>
<gene>
    <name evidence="15" type="primary">fluC</name>
    <name evidence="15" type="synonym">crcB</name>
    <name evidence="16" type="ordered locus">PECL_942</name>
</gene>
<feature type="binding site" evidence="15">
    <location>
        <position position="68"/>
    </location>
    <ligand>
        <name>Na(+)</name>
        <dbReference type="ChEBI" id="CHEBI:29101"/>
        <note>structural</note>
    </ligand>
</feature>
<dbReference type="HAMAP" id="MF_00454">
    <property type="entry name" value="FluC"/>
    <property type="match status" value="1"/>
</dbReference>
<dbReference type="GO" id="GO:0140114">
    <property type="term" value="P:cellular detoxification of fluoride"/>
    <property type="evidence" value="ECO:0007669"/>
    <property type="project" value="UniProtKB-UniRule"/>
</dbReference>
<sequence length="113" mass="12135">MVFLVVGVGTAIGAVIRFLFMDITKNVETIFPWSTFCINITACFIVGVLSAHLLTSLVSSFLILGVTGGLSTFSTFANESSILWKSEKRSIALLYIFGSIITGILAASIGFYL</sequence>
<feature type="transmembrane region" description="Helical" evidence="15">
    <location>
        <begin position="57"/>
        <end position="78"/>
    </location>
</feature>
<evidence type="ECO:0000256" key="12">
    <source>
        <dbReference type="ARBA" id="ARBA00035120"/>
    </source>
</evidence>
<comment type="subcellular location">
    <subcellularLocation>
        <location evidence="1 15">Cell membrane</location>
        <topology evidence="1 15">Multi-pass membrane protein</topology>
    </subcellularLocation>
</comment>
<feature type="transmembrane region" description="Helical" evidence="15">
    <location>
        <begin position="30"/>
        <end position="51"/>
    </location>
</feature>
<reference evidence="16 17" key="1">
    <citation type="journal article" date="2012" name="J. Bacteriol.">
        <title>Complete Genome Sequence of the Beer Spoilage Organism Pediococcus claussenii ATCC BAA-344T.</title>
        <authorList>
            <person name="Pittet V."/>
            <person name="Abegunde T."/>
            <person name="Marfleet T."/>
            <person name="Haakensen M."/>
            <person name="Morrow K."/>
            <person name="Jayaprakash T."/>
            <person name="Schroeder K."/>
            <person name="Trost B."/>
            <person name="Byrns S."/>
            <person name="Bergsveinson J."/>
            <person name="Kusalik A."/>
            <person name="Ziola B."/>
        </authorList>
    </citation>
    <scope>NUCLEOTIDE SEQUENCE [LARGE SCALE GENOMIC DNA]</scope>
    <source>
        <strain evidence="16 17">ATCC BAA-344</strain>
    </source>
</reference>
<comment type="catalytic activity">
    <reaction evidence="13">
        <text>fluoride(in) = fluoride(out)</text>
        <dbReference type="Rhea" id="RHEA:76159"/>
        <dbReference type="ChEBI" id="CHEBI:17051"/>
    </reaction>
    <physiologicalReaction direction="left-to-right" evidence="13">
        <dbReference type="Rhea" id="RHEA:76160"/>
    </physiologicalReaction>
</comment>
<feature type="transmembrane region" description="Helical" evidence="15">
    <location>
        <begin position="90"/>
        <end position="112"/>
    </location>
</feature>
<dbReference type="PANTHER" id="PTHR28259">
    <property type="entry name" value="FLUORIDE EXPORT PROTEIN 1-RELATED"/>
    <property type="match status" value="1"/>
</dbReference>
<evidence type="ECO:0000256" key="1">
    <source>
        <dbReference type="ARBA" id="ARBA00004651"/>
    </source>
</evidence>
<dbReference type="eggNOG" id="COG0239">
    <property type="taxonomic scope" value="Bacteria"/>
</dbReference>
<keyword evidence="8 15" id="KW-0915">Sodium</keyword>
<keyword evidence="5 15" id="KW-0812">Transmembrane</keyword>
<comment type="function">
    <text evidence="14 15">Fluoride-specific ion channel. Important for reducing fluoride concentration in the cell, thus reducing its toxicity.</text>
</comment>
<dbReference type="PANTHER" id="PTHR28259:SF18">
    <property type="entry name" value="FLUORIDE-SPECIFIC ION CHANNEL FLUC"/>
    <property type="match status" value="1"/>
</dbReference>
<dbReference type="AlphaFoldDB" id="G8PD76"/>
<evidence type="ECO:0000256" key="5">
    <source>
        <dbReference type="ARBA" id="ARBA00022692"/>
    </source>
</evidence>
<keyword evidence="3 15" id="KW-1003">Cell membrane</keyword>
<keyword evidence="9 15" id="KW-0406">Ion transport</keyword>
<dbReference type="Proteomes" id="UP000005444">
    <property type="component" value="Chromosome"/>
</dbReference>
<evidence type="ECO:0000256" key="14">
    <source>
        <dbReference type="ARBA" id="ARBA00049940"/>
    </source>
</evidence>
<dbReference type="EMBL" id="CP003137">
    <property type="protein sequence ID" value="AEV95211.1"/>
    <property type="molecule type" value="Genomic_DNA"/>
</dbReference>
<dbReference type="Pfam" id="PF02537">
    <property type="entry name" value="CRCB"/>
    <property type="match status" value="1"/>
</dbReference>
<evidence type="ECO:0000256" key="13">
    <source>
        <dbReference type="ARBA" id="ARBA00035585"/>
    </source>
</evidence>
<evidence type="ECO:0000256" key="6">
    <source>
        <dbReference type="ARBA" id="ARBA00022723"/>
    </source>
</evidence>
<evidence type="ECO:0000256" key="10">
    <source>
        <dbReference type="ARBA" id="ARBA00023136"/>
    </source>
</evidence>
<name>G8PD76_PEDCP</name>
<dbReference type="KEGG" id="pce:PECL_942"/>
<evidence type="ECO:0000256" key="11">
    <source>
        <dbReference type="ARBA" id="ARBA00023303"/>
    </source>
</evidence>
<evidence type="ECO:0000313" key="16">
    <source>
        <dbReference type="EMBL" id="AEV95211.1"/>
    </source>
</evidence>
<evidence type="ECO:0000256" key="8">
    <source>
        <dbReference type="ARBA" id="ARBA00023053"/>
    </source>
</evidence>
<evidence type="ECO:0000256" key="3">
    <source>
        <dbReference type="ARBA" id="ARBA00022475"/>
    </source>
</evidence>
<keyword evidence="4" id="KW-0997">Cell inner membrane</keyword>
<feature type="binding site" evidence="15">
    <location>
        <position position="71"/>
    </location>
    <ligand>
        <name>Na(+)</name>
        <dbReference type="ChEBI" id="CHEBI:29101"/>
        <note>structural</note>
    </ligand>
</feature>
<keyword evidence="11 15" id="KW-0407">Ion channel</keyword>